<dbReference type="GeneID" id="64666370"/>
<dbReference type="AlphaFoldDB" id="A0AAD4E170"/>
<gene>
    <name evidence="1" type="ORF">F5891DRAFT_508149</name>
</gene>
<dbReference type="Proteomes" id="UP001195769">
    <property type="component" value="Unassembled WGS sequence"/>
</dbReference>
<dbReference type="InterPro" id="IPR036047">
    <property type="entry name" value="F-box-like_dom_sf"/>
</dbReference>
<dbReference type="SUPFAM" id="SSF81383">
    <property type="entry name" value="F-box domain"/>
    <property type="match status" value="1"/>
</dbReference>
<evidence type="ECO:0000313" key="2">
    <source>
        <dbReference type="Proteomes" id="UP001195769"/>
    </source>
</evidence>
<proteinExistence type="predicted"/>
<dbReference type="EMBL" id="JABBWK010000043">
    <property type="protein sequence ID" value="KAG1897848.1"/>
    <property type="molecule type" value="Genomic_DNA"/>
</dbReference>
<reference evidence="1" key="1">
    <citation type="journal article" date="2020" name="New Phytol.">
        <title>Comparative genomics reveals dynamic genome evolution in host specialist ectomycorrhizal fungi.</title>
        <authorList>
            <person name="Lofgren L.A."/>
            <person name="Nguyen N.H."/>
            <person name="Vilgalys R."/>
            <person name="Ruytinx J."/>
            <person name="Liao H.L."/>
            <person name="Branco S."/>
            <person name="Kuo A."/>
            <person name="LaButti K."/>
            <person name="Lipzen A."/>
            <person name="Andreopoulos W."/>
            <person name="Pangilinan J."/>
            <person name="Riley R."/>
            <person name="Hundley H."/>
            <person name="Na H."/>
            <person name="Barry K."/>
            <person name="Grigoriev I.V."/>
            <person name="Stajich J.E."/>
            <person name="Kennedy P.G."/>
        </authorList>
    </citation>
    <scope>NUCLEOTIDE SEQUENCE</scope>
    <source>
        <strain evidence="1">FC203</strain>
    </source>
</reference>
<accession>A0AAD4E170</accession>
<comment type="caution">
    <text evidence="1">The sequence shown here is derived from an EMBL/GenBank/DDBJ whole genome shotgun (WGS) entry which is preliminary data.</text>
</comment>
<organism evidence="1 2">
    <name type="scientific">Suillus fuscotomentosus</name>
    <dbReference type="NCBI Taxonomy" id="1912939"/>
    <lineage>
        <taxon>Eukaryota</taxon>
        <taxon>Fungi</taxon>
        <taxon>Dikarya</taxon>
        <taxon>Basidiomycota</taxon>
        <taxon>Agaricomycotina</taxon>
        <taxon>Agaricomycetes</taxon>
        <taxon>Agaricomycetidae</taxon>
        <taxon>Boletales</taxon>
        <taxon>Suillineae</taxon>
        <taxon>Suillaceae</taxon>
        <taxon>Suillus</taxon>
    </lineage>
</organism>
<sequence>MKLLHLIHTLIPFSRHRSTVADNLTPTEVTEPAAYIYRLPVELLQRVFLFIVNDTLGCPIIDNTSKYITISLDVTSPPLVVLARVCHFWRVVAYSTPGVWSRIQIVLPEKAKPLKPFLPYFIQCWR</sequence>
<keyword evidence="2" id="KW-1185">Reference proteome</keyword>
<name>A0AAD4E170_9AGAM</name>
<evidence type="ECO:0000313" key="1">
    <source>
        <dbReference type="EMBL" id="KAG1897848.1"/>
    </source>
</evidence>
<evidence type="ECO:0008006" key="3">
    <source>
        <dbReference type="Google" id="ProtNLM"/>
    </source>
</evidence>
<dbReference type="Gene3D" id="1.20.1280.50">
    <property type="match status" value="1"/>
</dbReference>
<protein>
    <recommendedName>
        <fullName evidence="3">F-box domain-containing protein</fullName>
    </recommendedName>
</protein>
<dbReference type="RefSeq" id="XP_041223424.1">
    <property type="nucleotide sequence ID" value="XM_041372072.1"/>
</dbReference>